<dbReference type="KEGG" id="ovi:T265_11938"/>
<accession>A0A074ZVM7</accession>
<name>A0A074ZVM7_OPIVI</name>
<sequence>MCPPEEARKVKQLPDSTSSQLSAICHHHGLNLSPSTSLNTVQIRLRKGSPHQILELYTNTITSRAPKGTSAVTTCNPCSSNLAWEDSLITDTQALLRK</sequence>
<protein>
    <submittedName>
        <fullName evidence="1">Uncharacterized protein</fullName>
    </submittedName>
</protein>
<evidence type="ECO:0000313" key="2">
    <source>
        <dbReference type="Proteomes" id="UP000054324"/>
    </source>
</evidence>
<reference evidence="1 2" key="1">
    <citation type="submission" date="2013-11" db="EMBL/GenBank/DDBJ databases">
        <title>Opisthorchis viverrini - life in the bile duct.</title>
        <authorList>
            <person name="Young N.D."/>
            <person name="Nagarajan N."/>
            <person name="Lin S.J."/>
            <person name="Korhonen P.K."/>
            <person name="Jex A.R."/>
            <person name="Hall R.S."/>
            <person name="Safavi-Hemami H."/>
            <person name="Kaewkong W."/>
            <person name="Bertrand D."/>
            <person name="Gao S."/>
            <person name="Seet Q."/>
            <person name="Wongkham S."/>
            <person name="Teh B.T."/>
            <person name="Wongkham C."/>
            <person name="Intapan P.M."/>
            <person name="Maleewong W."/>
            <person name="Yang X."/>
            <person name="Hu M."/>
            <person name="Wang Z."/>
            <person name="Hofmann A."/>
            <person name="Sternberg P.W."/>
            <person name="Tan P."/>
            <person name="Wang J."/>
            <person name="Gasser R.B."/>
        </authorList>
    </citation>
    <scope>NUCLEOTIDE SEQUENCE [LARGE SCALE GENOMIC DNA]</scope>
</reference>
<gene>
    <name evidence="1" type="ORF">T265_11938</name>
</gene>
<dbReference type="CTD" id="20326106"/>
<keyword evidence="2" id="KW-1185">Reference proteome</keyword>
<dbReference type="AlphaFoldDB" id="A0A074ZVM7"/>
<dbReference type="RefSeq" id="XP_009177045.1">
    <property type="nucleotide sequence ID" value="XM_009178781.1"/>
</dbReference>
<dbReference type="Proteomes" id="UP000054324">
    <property type="component" value="Unassembled WGS sequence"/>
</dbReference>
<proteinExistence type="predicted"/>
<dbReference type="GeneID" id="20326106"/>
<organism evidence="1 2">
    <name type="scientific">Opisthorchis viverrini</name>
    <name type="common">Southeast Asian liver fluke</name>
    <dbReference type="NCBI Taxonomy" id="6198"/>
    <lineage>
        <taxon>Eukaryota</taxon>
        <taxon>Metazoa</taxon>
        <taxon>Spiralia</taxon>
        <taxon>Lophotrochozoa</taxon>
        <taxon>Platyhelminthes</taxon>
        <taxon>Trematoda</taxon>
        <taxon>Digenea</taxon>
        <taxon>Opisthorchiida</taxon>
        <taxon>Opisthorchiata</taxon>
        <taxon>Opisthorchiidae</taxon>
        <taxon>Opisthorchis</taxon>
    </lineage>
</organism>
<evidence type="ECO:0000313" key="1">
    <source>
        <dbReference type="EMBL" id="KER19209.1"/>
    </source>
</evidence>
<dbReference type="EMBL" id="KL597290">
    <property type="protein sequence ID" value="KER19209.1"/>
    <property type="molecule type" value="Genomic_DNA"/>
</dbReference>